<dbReference type="Proteomes" id="UP000238164">
    <property type="component" value="Chromosome 1"/>
</dbReference>
<proteinExistence type="predicted"/>
<evidence type="ECO:0000313" key="2">
    <source>
        <dbReference type="Proteomes" id="UP000238164"/>
    </source>
</evidence>
<dbReference type="EMBL" id="LT985188">
    <property type="protein sequence ID" value="SPD86626.1"/>
    <property type="molecule type" value="Genomic_DNA"/>
</dbReference>
<accession>A0A2N9JGW1</accession>
<evidence type="ECO:0000313" key="1">
    <source>
        <dbReference type="EMBL" id="SPD86626.1"/>
    </source>
</evidence>
<sequence>MAPFCVSGTTSEAALSSGTALVRRGLRTHWRDATTCAVLTSTHQGCEALVAVLIGLVIDRAVAQRDVAAPG</sequence>
<dbReference type="KEGG" id="mgg:MPLG2_1590"/>
<dbReference type="AlphaFoldDB" id="A0A2N9JGW1"/>
<name>A0A2N9JGW1_9ACTN</name>
<organism evidence="1 2">
    <name type="scientific">Micropruina glycogenica</name>
    <dbReference type="NCBI Taxonomy" id="75385"/>
    <lineage>
        <taxon>Bacteria</taxon>
        <taxon>Bacillati</taxon>
        <taxon>Actinomycetota</taxon>
        <taxon>Actinomycetes</taxon>
        <taxon>Propionibacteriales</taxon>
        <taxon>Nocardioidaceae</taxon>
        <taxon>Micropruina</taxon>
    </lineage>
</organism>
<gene>
    <name evidence="1" type="ORF">MPLG2_1590</name>
</gene>
<dbReference type="RefSeq" id="WP_158680947.1">
    <property type="nucleotide sequence ID" value="NZ_BAAAGO010000007.1"/>
</dbReference>
<protein>
    <submittedName>
        <fullName evidence="1">Uncharacterized protein</fullName>
    </submittedName>
</protein>
<dbReference type="OrthoDB" id="4966664at2"/>
<keyword evidence="2" id="KW-1185">Reference proteome</keyword>
<reference evidence="1 2" key="1">
    <citation type="submission" date="2018-02" db="EMBL/GenBank/DDBJ databases">
        <authorList>
            <person name="Cohen D.B."/>
            <person name="Kent A.D."/>
        </authorList>
    </citation>
    <scope>NUCLEOTIDE SEQUENCE [LARGE SCALE GENOMIC DNA]</scope>
    <source>
        <strain evidence="1">1</strain>
    </source>
</reference>